<sequence>MTDIQDVKTLVTELEALSSGNSKIKSFKQDYTINSHSIVRWKFNEYNYYSKTKLPISSRGLFIDNDESKICIRGYDKFFNIDEVFNTKMANLKENTKGPYNVTIKENGCILFASGLKDGTLLVSSKNNLYVPDIADENKKIISKDHAKEGYTQILKLFKNDTERLKNFALELYNQNLTAVFELCDDSFEEHVIAYDSQENAGLYLHGLNKNSIQFETLPMKNVYDFADKYDFKKVDSFEYETFDKLFEFLNSEETDNTYKGKEIEGYVIRCFQKDTSNDFFFKFKFEEPYLLYRQLREVTTEYIKTRERVYFFKKNKKITNMYLDYVIPILENDPKLCEDYNVHRKGTIKLRTDFFRQAGLLNENTNTLNLKLLAELYDTVEKLPIDKNTKYIIVPVSILGLGKTTFTSCLMNLYPKSISTVSSDLCQQRKNNIPTLMNSALKLLHDGYKVVIFDRNNHLPVHRDLILKEFAEQKEKIFPHDTNIQLIALPFVDLQSLTQKRQKALENILKRGDNHPTIKADNFGVKGVTGILNRFVREFK</sequence>
<dbReference type="Proteomes" id="UP000092321">
    <property type="component" value="Unassembled WGS sequence"/>
</dbReference>
<dbReference type="GO" id="GO:0005634">
    <property type="term" value="C:nucleus"/>
    <property type="evidence" value="ECO:0007669"/>
    <property type="project" value="TreeGrafter"/>
</dbReference>
<dbReference type="InterPro" id="IPR027417">
    <property type="entry name" value="P-loop_NTPase"/>
</dbReference>
<dbReference type="PANTHER" id="PTHR32004:SF1">
    <property type="entry name" value="TRNA LIGASE"/>
    <property type="match status" value="1"/>
</dbReference>
<dbReference type="PANTHER" id="PTHR32004">
    <property type="entry name" value="TRNA LIGASE"/>
    <property type="match status" value="1"/>
</dbReference>
<evidence type="ECO:0008006" key="5">
    <source>
        <dbReference type="Google" id="ProtNLM"/>
    </source>
</evidence>
<feature type="domain" description="T4 RNA ligase 1-like N-terminal" evidence="2">
    <location>
        <begin position="58"/>
        <end position="291"/>
    </location>
</feature>
<dbReference type="GO" id="GO:0006388">
    <property type="term" value="P:tRNA splicing, via endonucleolytic cleavage and ligation"/>
    <property type="evidence" value="ECO:0007669"/>
    <property type="project" value="InterPro"/>
</dbReference>
<evidence type="ECO:0000259" key="2">
    <source>
        <dbReference type="Pfam" id="PF09511"/>
    </source>
</evidence>
<dbReference type="Pfam" id="PF08303">
    <property type="entry name" value="tRNA_lig_kinase"/>
    <property type="match status" value="1"/>
</dbReference>
<feature type="domain" description="tRNA ligase kinase" evidence="1">
    <location>
        <begin position="393"/>
        <end position="541"/>
    </location>
</feature>
<dbReference type="Pfam" id="PF09511">
    <property type="entry name" value="RNA_lig_T4_1"/>
    <property type="match status" value="1"/>
</dbReference>
<organism evidence="3 4">
    <name type="scientific">Hanseniaspora valbyensis NRRL Y-1626</name>
    <dbReference type="NCBI Taxonomy" id="766949"/>
    <lineage>
        <taxon>Eukaryota</taxon>
        <taxon>Fungi</taxon>
        <taxon>Dikarya</taxon>
        <taxon>Ascomycota</taxon>
        <taxon>Saccharomycotina</taxon>
        <taxon>Saccharomycetes</taxon>
        <taxon>Saccharomycodales</taxon>
        <taxon>Saccharomycodaceae</taxon>
        <taxon>Hanseniaspora</taxon>
    </lineage>
</organism>
<keyword evidence="4" id="KW-1185">Reference proteome</keyword>
<evidence type="ECO:0000313" key="4">
    <source>
        <dbReference type="Proteomes" id="UP000092321"/>
    </source>
</evidence>
<comment type="caution">
    <text evidence="3">The sequence shown here is derived from an EMBL/GenBank/DDBJ whole genome shotgun (WGS) entry which is preliminary data.</text>
</comment>
<dbReference type="GO" id="GO:0003972">
    <property type="term" value="F:RNA ligase (ATP) activity"/>
    <property type="evidence" value="ECO:0007669"/>
    <property type="project" value="InterPro"/>
</dbReference>
<dbReference type="AlphaFoldDB" id="A0A1B7T8I4"/>
<dbReference type="EMBL" id="LXPE01000282">
    <property type="protein sequence ID" value="OBA25027.1"/>
    <property type="molecule type" value="Genomic_DNA"/>
</dbReference>
<gene>
    <name evidence="3" type="ORF">HANVADRAFT_27684</name>
</gene>
<dbReference type="OrthoDB" id="276239at2759"/>
<evidence type="ECO:0000313" key="3">
    <source>
        <dbReference type="EMBL" id="OBA25027.1"/>
    </source>
</evidence>
<dbReference type="InterPro" id="IPR015966">
    <property type="entry name" value="tRNA_lig_kin_fungi"/>
</dbReference>
<reference evidence="4" key="1">
    <citation type="journal article" date="2016" name="Proc. Natl. Acad. Sci. U.S.A.">
        <title>Comparative genomics of biotechnologically important yeasts.</title>
        <authorList>
            <person name="Riley R."/>
            <person name="Haridas S."/>
            <person name="Wolfe K.H."/>
            <person name="Lopes M.R."/>
            <person name="Hittinger C.T."/>
            <person name="Goeker M."/>
            <person name="Salamov A.A."/>
            <person name="Wisecaver J.H."/>
            <person name="Long T.M."/>
            <person name="Calvey C.H."/>
            <person name="Aerts A.L."/>
            <person name="Barry K.W."/>
            <person name="Choi C."/>
            <person name="Clum A."/>
            <person name="Coughlan A.Y."/>
            <person name="Deshpande S."/>
            <person name="Douglass A.P."/>
            <person name="Hanson S.J."/>
            <person name="Klenk H.-P."/>
            <person name="LaButti K.M."/>
            <person name="Lapidus A."/>
            <person name="Lindquist E.A."/>
            <person name="Lipzen A.M."/>
            <person name="Meier-Kolthoff J.P."/>
            <person name="Ohm R.A."/>
            <person name="Otillar R.P."/>
            <person name="Pangilinan J.L."/>
            <person name="Peng Y."/>
            <person name="Rokas A."/>
            <person name="Rosa C.A."/>
            <person name="Scheuner C."/>
            <person name="Sibirny A.A."/>
            <person name="Slot J.C."/>
            <person name="Stielow J.B."/>
            <person name="Sun H."/>
            <person name="Kurtzman C.P."/>
            <person name="Blackwell M."/>
            <person name="Grigoriev I.V."/>
            <person name="Jeffries T.W."/>
        </authorList>
    </citation>
    <scope>NUCLEOTIDE SEQUENCE [LARGE SCALE GENOMIC DNA]</scope>
    <source>
        <strain evidence="4">NRRL Y-1626</strain>
    </source>
</reference>
<protein>
    <recommendedName>
        <fullName evidence="5">tRNA ligase</fullName>
    </recommendedName>
</protein>
<dbReference type="GO" id="GO:0005524">
    <property type="term" value="F:ATP binding"/>
    <property type="evidence" value="ECO:0007669"/>
    <property type="project" value="InterPro"/>
</dbReference>
<proteinExistence type="predicted"/>
<name>A0A1B7T8I4_9ASCO</name>
<evidence type="ECO:0000259" key="1">
    <source>
        <dbReference type="Pfam" id="PF08303"/>
    </source>
</evidence>
<dbReference type="Gene3D" id="3.40.50.300">
    <property type="entry name" value="P-loop containing nucleotide triphosphate hydrolases"/>
    <property type="match status" value="1"/>
</dbReference>
<accession>A0A1B7T8I4</accession>
<feature type="non-terminal residue" evidence="3">
    <location>
        <position position="541"/>
    </location>
</feature>
<dbReference type="InterPro" id="IPR019039">
    <property type="entry name" value="T4-Rnl1-like_N"/>
</dbReference>